<dbReference type="GO" id="GO:0015171">
    <property type="term" value="F:amino acid transmembrane transporter activity"/>
    <property type="evidence" value="ECO:0007669"/>
    <property type="project" value="TreeGrafter"/>
</dbReference>
<dbReference type="PIRSF" id="PIRSF006324">
    <property type="entry name" value="LeuE"/>
    <property type="match status" value="1"/>
</dbReference>
<evidence type="ECO:0000313" key="7">
    <source>
        <dbReference type="EMBL" id="QBD82905.1"/>
    </source>
</evidence>
<dbReference type="OrthoDB" id="9784202at2"/>
<dbReference type="AlphaFoldDB" id="A0A4P6K4C5"/>
<feature type="transmembrane region" description="Helical" evidence="6">
    <location>
        <begin position="151"/>
        <end position="175"/>
    </location>
</feature>
<keyword evidence="4 6" id="KW-1133">Transmembrane helix</keyword>
<keyword evidence="3 6" id="KW-0812">Transmembrane</keyword>
<feature type="transmembrane region" description="Helical" evidence="6">
    <location>
        <begin position="113"/>
        <end position="139"/>
    </location>
</feature>
<dbReference type="RefSeq" id="WP_129893974.1">
    <property type="nucleotide sequence ID" value="NZ_CP035758.1"/>
</dbReference>
<gene>
    <name evidence="7" type="ORF">EPA93_45865</name>
</gene>
<accession>A0A4P6K4C5</accession>
<dbReference type="PANTHER" id="PTHR30086:SF20">
    <property type="entry name" value="ARGININE EXPORTER PROTEIN ARGO-RELATED"/>
    <property type="match status" value="1"/>
</dbReference>
<feature type="transmembrane region" description="Helical" evidence="6">
    <location>
        <begin position="71"/>
        <end position="93"/>
    </location>
</feature>
<evidence type="ECO:0000313" key="8">
    <source>
        <dbReference type="Proteomes" id="UP000290365"/>
    </source>
</evidence>
<keyword evidence="8" id="KW-1185">Reference proteome</keyword>
<evidence type="ECO:0000256" key="2">
    <source>
        <dbReference type="ARBA" id="ARBA00022475"/>
    </source>
</evidence>
<evidence type="ECO:0000256" key="5">
    <source>
        <dbReference type="ARBA" id="ARBA00023136"/>
    </source>
</evidence>
<organism evidence="7 8">
    <name type="scientific">Ktedonosporobacter rubrisoli</name>
    <dbReference type="NCBI Taxonomy" id="2509675"/>
    <lineage>
        <taxon>Bacteria</taxon>
        <taxon>Bacillati</taxon>
        <taxon>Chloroflexota</taxon>
        <taxon>Ktedonobacteria</taxon>
        <taxon>Ktedonobacterales</taxon>
        <taxon>Ktedonosporobacteraceae</taxon>
        <taxon>Ktedonosporobacter</taxon>
    </lineage>
</organism>
<keyword evidence="2" id="KW-1003">Cell membrane</keyword>
<feature type="transmembrane region" description="Helical" evidence="6">
    <location>
        <begin position="41"/>
        <end position="65"/>
    </location>
</feature>
<dbReference type="Proteomes" id="UP000290365">
    <property type="component" value="Chromosome"/>
</dbReference>
<reference evidence="7 8" key="1">
    <citation type="submission" date="2019-01" db="EMBL/GenBank/DDBJ databases">
        <title>Ktedonosporobacter rubrisoli SCAWS-G2.</title>
        <authorList>
            <person name="Huang Y."/>
            <person name="Yan B."/>
        </authorList>
    </citation>
    <scope>NUCLEOTIDE SEQUENCE [LARGE SCALE GENOMIC DNA]</scope>
    <source>
        <strain evidence="7 8">SCAWS-G2</strain>
    </source>
</reference>
<keyword evidence="5 6" id="KW-0472">Membrane</keyword>
<comment type="subcellular location">
    <subcellularLocation>
        <location evidence="1">Cell membrane</location>
        <topology evidence="1">Multi-pass membrane protein</topology>
    </subcellularLocation>
</comment>
<proteinExistence type="predicted"/>
<evidence type="ECO:0000256" key="3">
    <source>
        <dbReference type="ARBA" id="ARBA00022692"/>
    </source>
</evidence>
<dbReference type="GO" id="GO:0005886">
    <property type="term" value="C:plasma membrane"/>
    <property type="evidence" value="ECO:0007669"/>
    <property type="project" value="UniProtKB-SubCell"/>
</dbReference>
<dbReference type="InterPro" id="IPR001123">
    <property type="entry name" value="LeuE-type"/>
</dbReference>
<evidence type="ECO:0000256" key="4">
    <source>
        <dbReference type="ARBA" id="ARBA00022989"/>
    </source>
</evidence>
<dbReference type="PANTHER" id="PTHR30086">
    <property type="entry name" value="ARGININE EXPORTER PROTEIN ARGO"/>
    <property type="match status" value="1"/>
</dbReference>
<name>A0A4P6K4C5_KTERU</name>
<evidence type="ECO:0000256" key="6">
    <source>
        <dbReference type="SAM" id="Phobius"/>
    </source>
</evidence>
<evidence type="ECO:0000256" key="1">
    <source>
        <dbReference type="ARBA" id="ARBA00004651"/>
    </source>
</evidence>
<protein>
    <submittedName>
        <fullName evidence="7">LysE family translocator</fullName>
    </submittedName>
</protein>
<sequence length="210" mass="22713">MPTLTTISLFIVATIALVSIPGPNVIYIVMRSVDQGRWAGVISVLGVGTATIVHILAASLGISALLLSSSLLFSIVKYAGAVYLIVIGLSRLFSPSAEHQKMEIEEKRDLQRIYWNGFVVNLLNPKTALFFFAFLPQFVDPARGSVLSQTLLLGGLLLIVAISNDLTYAFLAGMISGWLRRSRVYPIAVRYITAAVYIALGVIVALTGKE</sequence>
<dbReference type="Pfam" id="PF01810">
    <property type="entry name" value="LysE"/>
    <property type="match status" value="1"/>
</dbReference>
<dbReference type="KEGG" id="kbs:EPA93_45865"/>
<feature type="transmembrane region" description="Helical" evidence="6">
    <location>
        <begin position="187"/>
        <end position="207"/>
    </location>
</feature>
<feature type="transmembrane region" description="Helical" evidence="6">
    <location>
        <begin position="6"/>
        <end position="29"/>
    </location>
</feature>
<dbReference type="EMBL" id="CP035758">
    <property type="protein sequence ID" value="QBD82905.1"/>
    <property type="molecule type" value="Genomic_DNA"/>
</dbReference>